<sequence length="257" mass="29101">MDAVPSPLGEDAWFHNVGSQPRARALTGKRWASWRSTTLASHSDPYGPSPNILGKRKASASPQICIQCKSAFSPGANYPEACTHHDGALLINDSDEVWADWDENISGPHNTDANRDEYPQGFTWSCCKRVGTKPGCTRGFHVAVRGENKRLRLPGPGQDPDVLRMFEGKVLRPNEFVNENLWDSWDDSEAWCWERRLEREMRPAIRPRDSQLLAWRERKSELALLRLGVERCLAIHWRIELAGGIKATVYLVVRRSS</sequence>
<dbReference type="PANTHER" id="PTHR38167:SF1">
    <property type="entry name" value="C2H2-TYPE DOMAIN-CONTAINING PROTEIN"/>
    <property type="match status" value="1"/>
</dbReference>
<dbReference type="AlphaFoldDB" id="A0A194VF44"/>
<dbReference type="PANTHER" id="PTHR38167">
    <property type="entry name" value="C2H2-TYPE DOMAIN-CONTAINING PROTEIN"/>
    <property type="match status" value="1"/>
</dbReference>
<evidence type="ECO:0000313" key="1">
    <source>
        <dbReference type="EMBL" id="KUI62632.1"/>
    </source>
</evidence>
<evidence type="ECO:0000313" key="2">
    <source>
        <dbReference type="Proteomes" id="UP000078576"/>
    </source>
</evidence>
<name>A0A194VF44_CYTMA</name>
<gene>
    <name evidence="1" type="ORF">VP1G_09752</name>
</gene>
<dbReference type="STRING" id="694573.A0A194VF44"/>
<protein>
    <submittedName>
        <fullName evidence="1">Uncharacterized protein</fullName>
    </submittedName>
</protein>
<reference evidence="2" key="1">
    <citation type="submission" date="2014-12" db="EMBL/GenBank/DDBJ databases">
        <title>Genome Sequence of Valsa Canker Pathogens Uncovers a Specific Adaption of Colonization on Woody Bark.</title>
        <authorList>
            <person name="Yin Z."/>
            <person name="Liu H."/>
            <person name="Gao X."/>
            <person name="Li Z."/>
            <person name="Song N."/>
            <person name="Ke X."/>
            <person name="Dai Q."/>
            <person name="Wu Y."/>
            <person name="Sun Y."/>
            <person name="Xu J.-R."/>
            <person name="Kang Z.K."/>
            <person name="Wang L."/>
            <person name="Huang L."/>
        </authorList>
    </citation>
    <scope>NUCLEOTIDE SEQUENCE [LARGE SCALE GENOMIC DNA]</scope>
    <source>
        <strain evidence="2">SXYL134</strain>
    </source>
</reference>
<organism evidence="1 2">
    <name type="scientific">Cytospora mali</name>
    <name type="common">Apple Valsa canker fungus</name>
    <name type="synonym">Valsa mali</name>
    <dbReference type="NCBI Taxonomy" id="578113"/>
    <lineage>
        <taxon>Eukaryota</taxon>
        <taxon>Fungi</taxon>
        <taxon>Dikarya</taxon>
        <taxon>Ascomycota</taxon>
        <taxon>Pezizomycotina</taxon>
        <taxon>Sordariomycetes</taxon>
        <taxon>Sordariomycetidae</taxon>
        <taxon>Diaporthales</taxon>
        <taxon>Cytosporaceae</taxon>
        <taxon>Cytospora</taxon>
    </lineage>
</organism>
<dbReference type="EMBL" id="KN714824">
    <property type="protein sequence ID" value="KUI62632.1"/>
    <property type="molecule type" value="Genomic_DNA"/>
</dbReference>
<dbReference type="OrthoDB" id="5422613at2759"/>
<dbReference type="Proteomes" id="UP000078576">
    <property type="component" value="Unassembled WGS sequence"/>
</dbReference>
<proteinExistence type="predicted"/>
<keyword evidence="2" id="KW-1185">Reference proteome</keyword>
<accession>A0A194VF44</accession>